<keyword evidence="1" id="KW-0723">Serine/threonine-protein kinase</keyword>
<dbReference type="OrthoDB" id="301415at2759"/>
<dbReference type="GeneID" id="18810123"/>
<proteinExistence type="predicted"/>
<evidence type="ECO:0000256" key="2">
    <source>
        <dbReference type="ARBA" id="ARBA00022679"/>
    </source>
</evidence>
<dbReference type="Pfam" id="PF02816">
    <property type="entry name" value="Alpha_kinase"/>
    <property type="match status" value="1"/>
</dbReference>
<protein>
    <recommendedName>
        <fullName evidence="4">Alpha-type protein kinase domain-containing protein</fullName>
    </recommendedName>
</protein>
<dbReference type="KEGG" id="sla:SERLADRAFT_366046"/>
<dbReference type="GO" id="GO:0004674">
    <property type="term" value="F:protein serine/threonine kinase activity"/>
    <property type="evidence" value="ECO:0007669"/>
    <property type="project" value="UniProtKB-KW"/>
</dbReference>
<dbReference type="AlphaFoldDB" id="F8NLB3"/>
<evidence type="ECO:0000256" key="3">
    <source>
        <dbReference type="ARBA" id="ARBA00022777"/>
    </source>
</evidence>
<organism>
    <name type="scientific">Serpula lacrymans var. lacrymans (strain S7.9)</name>
    <name type="common">Dry rot fungus</name>
    <dbReference type="NCBI Taxonomy" id="578457"/>
    <lineage>
        <taxon>Eukaryota</taxon>
        <taxon>Fungi</taxon>
        <taxon>Dikarya</taxon>
        <taxon>Basidiomycota</taxon>
        <taxon>Agaricomycotina</taxon>
        <taxon>Agaricomycetes</taxon>
        <taxon>Agaricomycetidae</taxon>
        <taxon>Boletales</taxon>
        <taxon>Coniophorineae</taxon>
        <taxon>Serpulaceae</taxon>
        <taxon>Serpula</taxon>
    </lineage>
</organism>
<accession>F8NLB3</accession>
<name>F8NLB3_SERL9</name>
<dbReference type="EMBL" id="GL945430">
    <property type="protein sequence ID" value="EGO28161.1"/>
    <property type="molecule type" value="Genomic_DNA"/>
</dbReference>
<evidence type="ECO:0000256" key="1">
    <source>
        <dbReference type="ARBA" id="ARBA00022527"/>
    </source>
</evidence>
<dbReference type="Gene3D" id="3.20.200.10">
    <property type="entry name" value="MHCK/EF2 kinase"/>
    <property type="match status" value="1"/>
</dbReference>
<dbReference type="GO" id="GO:0005524">
    <property type="term" value="F:ATP binding"/>
    <property type="evidence" value="ECO:0007669"/>
    <property type="project" value="InterPro"/>
</dbReference>
<sequence length="208" mass="22893">MFGSVITVDYSSKSMLGPPGSFKTCHPVLVDELFPTPAFPIQTIIFLHGGDIVAKQCTTSASISASPSGRKRLAIKDELAKMLVEANCMYWGCSLMKIVYQFISNSNCKEGLTELPPPTVPRLCMVYSTIAVPVVPSLKSAVYLLEERIEGDFVKYINNNSASPRPGLNNKQKLIAEFLCFTQRVQYHLSHGLAFLSDFQGSSFSHMS</sequence>
<keyword evidence="3" id="KW-0418">Kinase</keyword>
<gene>
    <name evidence="5" type="ORF">SERLADRAFT_366046</name>
</gene>
<dbReference type="InterPro" id="IPR004166">
    <property type="entry name" value="a-kinase_dom"/>
</dbReference>
<evidence type="ECO:0000313" key="5">
    <source>
        <dbReference type="EMBL" id="EGO28161.1"/>
    </source>
</evidence>
<feature type="domain" description="Alpha-type protein kinase" evidence="4">
    <location>
        <begin position="120"/>
        <end position="203"/>
    </location>
</feature>
<reference evidence="5" key="1">
    <citation type="submission" date="2011-04" db="EMBL/GenBank/DDBJ databases">
        <title>Evolution of plant cell wall degrading machinery underlies the functional diversity of forest fungi.</title>
        <authorList>
            <consortium name="US DOE Joint Genome Institute (JGI-PGF)"/>
            <person name="Eastwood D.C."/>
            <person name="Floudas D."/>
            <person name="Binder M."/>
            <person name="Majcherczyk A."/>
            <person name="Schneider P."/>
            <person name="Aerts A."/>
            <person name="Asiegbu F.O."/>
            <person name="Baker S.E."/>
            <person name="Barry K."/>
            <person name="Bendiksby M."/>
            <person name="Blumentritt M."/>
            <person name="Coutinho P.M."/>
            <person name="Cullen D."/>
            <person name="Cullen D."/>
            <person name="Gathman A."/>
            <person name="Goodell B."/>
            <person name="Henrissat B."/>
            <person name="Ihrmark K."/>
            <person name="Kauserud H."/>
            <person name="Kohler A."/>
            <person name="LaButti K."/>
            <person name="Lapidus A."/>
            <person name="Lavin J.L."/>
            <person name="Lee Y.-H."/>
            <person name="Lindquist E."/>
            <person name="Lilly W."/>
            <person name="Lucas S."/>
            <person name="Morin E."/>
            <person name="Murat C."/>
            <person name="Oguiza J.A."/>
            <person name="Park J."/>
            <person name="Pisabarro A.G."/>
            <person name="Riley R."/>
            <person name="Rosling A."/>
            <person name="Salamov A."/>
            <person name="Schmidt O."/>
            <person name="Schmutz J."/>
            <person name="Skrede I."/>
            <person name="Stenlid J."/>
            <person name="Wiebenga A."/>
            <person name="Xie X."/>
            <person name="Kues U."/>
            <person name="Hibbett D.S."/>
            <person name="Hoffmeister D."/>
            <person name="Hogberg N."/>
            <person name="Martin F."/>
            <person name="Grigoriev I.V."/>
            <person name="Watkinson S.C."/>
        </authorList>
    </citation>
    <scope>NUCLEOTIDE SEQUENCE</scope>
    <source>
        <strain evidence="5">S7.9</strain>
    </source>
</reference>
<dbReference type="Proteomes" id="UP000008064">
    <property type="component" value="Unassembled WGS sequence"/>
</dbReference>
<keyword evidence="2" id="KW-0808">Transferase</keyword>
<dbReference type="RefSeq" id="XP_007314360.1">
    <property type="nucleotide sequence ID" value="XM_007314298.1"/>
</dbReference>
<evidence type="ECO:0000259" key="4">
    <source>
        <dbReference type="Pfam" id="PF02816"/>
    </source>
</evidence>
<dbReference type="HOGENOM" id="CLU_073913_0_0_1"/>